<evidence type="ECO:0000256" key="2">
    <source>
        <dbReference type="ARBA" id="ARBA00007646"/>
    </source>
</evidence>
<dbReference type="Gene3D" id="1.10.20.10">
    <property type="entry name" value="Histone, subunit A"/>
    <property type="match status" value="1"/>
</dbReference>
<dbReference type="GO" id="GO:0003713">
    <property type="term" value="F:transcription coactivator activity"/>
    <property type="evidence" value="ECO:0007669"/>
    <property type="project" value="TreeGrafter"/>
</dbReference>
<keyword evidence="4" id="KW-0804">Transcription</keyword>
<evidence type="ECO:0000256" key="3">
    <source>
        <dbReference type="ARBA" id="ARBA00023015"/>
    </source>
</evidence>
<feature type="compositionally biased region" description="Polar residues" evidence="6">
    <location>
        <begin position="153"/>
        <end position="171"/>
    </location>
</feature>
<evidence type="ECO:0000313" key="7">
    <source>
        <dbReference type="EMBL" id="CAB3266802.1"/>
    </source>
</evidence>
<dbReference type="PANTHER" id="PTHR48068:SF4">
    <property type="entry name" value="TATA-BOX BINDING PROTEIN ASSOCIATED FACTOR 9"/>
    <property type="match status" value="1"/>
</dbReference>
<proteinExistence type="evidence at transcript level"/>
<dbReference type="InterPro" id="IPR051431">
    <property type="entry name" value="TFIID_subunit_9"/>
</dbReference>
<dbReference type="GO" id="GO:0046982">
    <property type="term" value="F:protein heterodimerization activity"/>
    <property type="evidence" value="ECO:0007669"/>
    <property type="project" value="InterPro"/>
</dbReference>
<dbReference type="GO" id="GO:0000124">
    <property type="term" value="C:SAGA complex"/>
    <property type="evidence" value="ECO:0007669"/>
    <property type="project" value="TreeGrafter"/>
</dbReference>
<dbReference type="InterPro" id="IPR003162">
    <property type="entry name" value="TFIID-31"/>
</dbReference>
<gene>
    <name evidence="7" type="primary">Taf9b</name>
</gene>
<name>A0A6F9DTP7_9ASCI</name>
<reference evidence="7" key="1">
    <citation type="submission" date="2020-04" db="EMBL/GenBank/DDBJ databases">
        <authorList>
            <person name="Neveu A P."/>
        </authorList>
    </citation>
    <scope>NUCLEOTIDE SEQUENCE</scope>
    <source>
        <tissue evidence="7">Whole embryo</tissue>
    </source>
</reference>
<keyword evidence="7" id="KW-0396">Initiation factor</keyword>
<dbReference type="GO" id="GO:0051123">
    <property type="term" value="P:RNA polymerase II preinitiation complex assembly"/>
    <property type="evidence" value="ECO:0007669"/>
    <property type="project" value="TreeGrafter"/>
</dbReference>
<dbReference type="InterPro" id="IPR009072">
    <property type="entry name" value="Histone-fold"/>
</dbReference>
<organism evidence="7">
    <name type="scientific">Phallusia mammillata</name>
    <dbReference type="NCBI Taxonomy" id="59560"/>
    <lineage>
        <taxon>Eukaryota</taxon>
        <taxon>Metazoa</taxon>
        <taxon>Chordata</taxon>
        <taxon>Tunicata</taxon>
        <taxon>Ascidiacea</taxon>
        <taxon>Phlebobranchia</taxon>
        <taxon>Ascidiidae</taxon>
        <taxon>Phallusia</taxon>
    </lineage>
</organism>
<keyword evidence="7" id="KW-0648">Protein biosynthesis</keyword>
<keyword evidence="3" id="KW-0805">Transcription regulation</keyword>
<protein>
    <submittedName>
        <fullName evidence="7">Transcription initiation factor TFIID subunit 9B-like</fullName>
    </submittedName>
</protein>
<comment type="similarity">
    <text evidence="2">Belongs to the TAF9 family.</text>
</comment>
<dbReference type="Pfam" id="PF02291">
    <property type="entry name" value="TFIID-31kDa"/>
    <property type="match status" value="1"/>
</dbReference>
<accession>A0A6F9DTP7</accession>
<dbReference type="GO" id="GO:0003743">
    <property type="term" value="F:translation initiation factor activity"/>
    <property type="evidence" value="ECO:0007669"/>
    <property type="project" value="UniProtKB-KW"/>
</dbReference>
<evidence type="ECO:0000256" key="6">
    <source>
        <dbReference type="SAM" id="MobiDB-lite"/>
    </source>
</evidence>
<keyword evidence="5" id="KW-0539">Nucleus</keyword>
<comment type="subcellular location">
    <subcellularLocation>
        <location evidence="1">Nucleus</location>
    </subcellularLocation>
</comment>
<dbReference type="EMBL" id="LR790940">
    <property type="protein sequence ID" value="CAB3266802.1"/>
    <property type="molecule type" value="mRNA"/>
</dbReference>
<feature type="region of interest" description="Disordered" evidence="6">
    <location>
        <begin position="142"/>
        <end position="194"/>
    </location>
</feature>
<dbReference type="SUPFAM" id="SSF47113">
    <property type="entry name" value="Histone-fold"/>
    <property type="match status" value="1"/>
</dbReference>
<dbReference type="PANTHER" id="PTHR48068">
    <property type="entry name" value="TAF9 RNA POLYMERASE II, TATA BOX-BINDING PROTEIN (TBP)-ASSOCIATED FACTOR"/>
    <property type="match status" value="1"/>
</dbReference>
<dbReference type="AlphaFoldDB" id="A0A6F9DTP7"/>
<dbReference type="GO" id="GO:0016251">
    <property type="term" value="F:RNA polymerase II general transcription initiation factor activity"/>
    <property type="evidence" value="ECO:0007669"/>
    <property type="project" value="TreeGrafter"/>
</dbReference>
<evidence type="ECO:0000256" key="5">
    <source>
        <dbReference type="ARBA" id="ARBA00023242"/>
    </source>
</evidence>
<dbReference type="FunFam" id="1.10.20.10:FF:000018">
    <property type="entry name" value="Transcription initiation factor TFIID subunit 9"/>
    <property type="match status" value="1"/>
</dbReference>
<sequence length="194" mass="21745">MTSMNTISNTSDETTMLANMPKDAHTIVAMLKDMGVTDYEPKVIHQMLELTYRYVSEVLDDAKTFANHAGRSTVTLDDTKLAIKSQLDHSFTNPPPREFLVDVARQKNTTALPSLKTFSGARLPPDRYCLSSVNYRLKSMADKKTQKRAAGINSRSVNSPANVSSKPQFVNPQMIMPTGNSAKRKWHEEDDYDD</sequence>
<dbReference type="CDD" id="cd07979">
    <property type="entry name" value="HFD_TAF9"/>
    <property type="match status" value="1"/>
</dbReference>
<evidence type="ECO:0000256" key="4">
    <source>
        <dbReference type="ARBA" id="ARBA00023163"/>
    </source>
</evidence>
<dbReference type="GO" id="GO:0005669">
    <property type="term" value="C:transcription factor TFIID complex"/>
    <property type="evidence" value="ECO:0007669"/>
    <property type="project" value="TreeGrafter"/>
</dbReference>
<evidence type="ECO:0000256" key="1">
    <source>
        <dbReference type="ARBA" id="ARBA00004123"/>
    </source>
</evidence>